<evidence type="ECO:0000313" key="9">
    <source>
        <dbReference type="Proteomes" id="UP000430021"/>
    </source>
</evidence>
<protein>
    <recommendedName>
        <fullName evidence="3">Phospholipase D</fullName>
    </recommendedName>
    <alternativeName>
        <fullName evidence="5">Choline phosphatase</fullName>
    </alternativeName>
</protein>
<dbReference type="PANTHER" id="PTHR21248:SF12">
    <property type="entry name" value="CARDIOLIPIN SYNTHASE C"/>
    <property type="match status" value="1"/>
</dbReference>
<dbReference type="CDD" id="cd09159">
    <property type="entry name" value="PLDc_ybhO_like_2"/>
    <property type="match status" value="1"/>
</dbReference>
<dbReference type="EMBL" id="JACICE010000001">
    <property type="protein sequence ID" value="MBB3775113.1"/>
    <property type="molecule type" value="Genomic_DNA"/>
</dbReference>
<keyword evidence="10" id="KW-1185">Reference proteome</keyword>
<accession>A0A6I4UIT9</accession>
<dbReference type="InterPro" id="IPR025202">
    <property type="entry name" value="PLD-like_dom"/>
</dbReference>
<name>A0A6I4UIT9_9SPHN</name>
<dbReference type="PANTHER" id="PTHR21248">
    <property type="entry name" value="CARDIOLIPIN SYNTHASE"/>
    <property type="match status" value="1"/>
</dbReference>
<dbReference type="GO" id="GO:0030572">
    <property type="term" value="F:phosphatidyltransferase activity"/>
    <property type="evidence" value="ECO:0007669"/>
    <property type="project" value="UniProtKB-ARBA"/>
</dbReference>
<sequence>MATAPAPAADSSQSGEQVTDYSDLDPFNLTAAGHEFTFYPHGQDRLKALVALIDGAQDSLKLFYYLFDSDISGTMVRDALVTAAQRGVTVDLIVDDFGNDAGAEFFAPLEEAGGSFAVFSPNWGKRYLVRNHQKFVIADGARVMTGGANVSDHYFAIPANNGWCDLSVLIEGAVVEQFMRWFDLLQKWVANEANGRTSQLRRLRDIVKAWDGGADGTDGKVRLLVGGPLVRRGHWAWCFRQDLVKAKRLDTVSAYFSPPRSYRRQMAQVARRGEVRMIMAGKSDISAAVDMARLLYGKLLRAGAKIAEFQPCKLHMKLMVVDDASYVGSANLDKRSFRINVELMVRIEDAELAAKLRELIDHMEAASEPMTRERYERESTFINRMRWRFAYWMSLADYRISKVGAS</sequence>
<dbReference type="EMBL" id="WTYB01000001">
    <property type="protein sequence ID" value="MXP37259.1"/>
    <property type="molecule type" value="Genomic_DNA"/>
</dbReference>
<feature type="domain" description="PLD phosphodiesterase" evidence="6">
    <location>
        <begin position="314"/>
        <end position="336"/>
    </location>
</feature>
<reference evidence="7 10" key="2">
    <citation type="submission" date="2020-08" db="EMBL/GenBank/DDBJ databases">
        <title>Genomic Encyclopedia of Type Strains, Phase IV (KMG-IV): sequencing the most valuable type-strain genomes for metagenomic binning, comparative biology and taxonomic classification.</title>
        <authorList>
            <person name="Goeker M."/>
        </authorList>
    </citation>
    <scope>NUCLEOTIDE SEQUENCE [LARGE SCALE GENOMIC DNA]</scope>
    <source>
        <strain evidence="7 10">DSM 8510</strain>
    </source>
</reference>
<dbReference type="Proteomes" id="UP000430021">
    <property type="component" value="Unassembled WGS sequence"/>
</dbReference>
<gene>
    <name evidence="7" type="ORF">FHS52_001056</name>
    <name evidence="8" type="ORF">GRI59_01365</name>
</gene>
<evidence type="ECO:0000256" key="3">
    <source>
        <dbReference type="ARBA" id="ARBA00018392"/>
    </source>
</evidence>
<dbReference type="RefSeq" id="WP_160759408.1">
    <property type="nucleotide sequence ID" value="NZ_BAAADZ010000002.1"/>
</dbReference>
<dbReference type="SMART" id="SM00155">
    <property type="entry name" value="PLDc"/>
    <property type="match status" value="2"/>
</dbReference>
<dbReference type="PROSITE" id="PS50035">
    <property type="entry name" value="PLD"/>
    <property type="match status" value="2"/>
</dbReference>
<evidence type="ECO:0000259" key="6">
    <source>
        <dbReference type="PROSITE" id="PS50035"/>
    </source>
</evidence>
<dbReference type="CDD" id="cd09110">
    <property type="entry name" value="PLDc_CLS_1"/>
    <property type="match status" value="1"/>
</dbReference>
<dbReference type="SUPFAM" id="SSF56024">
    <property type="entry name" value="Phospholipase D/nuclease"/>
    <property type="match status" value="2"/>
</dbReference>
<keyword evidence="7" id="KW-0808">Transferase</keyword>
<keyword evidence="4" id="KW-0964">Secreted</keyword>
<dbReference type="Pfam" id="PF13091">
    <property type="entry name" value="PLDc_2"/>
    <property type="match status" value="2"/>
</dbReference>
<dbReference type="InterPro" id="IPR001736">
    <property type="entry name" value="PLipase_D/transphosphatidylase"/>
</dbReference>
<comment type="caution">
    <text evidence="8">The sequence shown here is derived from an EMBL/GenBank/DDBJ whole genome shotgun (WGS) entry which is preliminary data.</text>
</comment>
<organism evidence="8 9">
    <name type="scientific">Erythrobacter ramosus</name>
    <dbReference type="NCBI Taxonomy" id="35811"/>
    <lineage>
        <taxon>Bacteria</taxon>
        <taxon>Pseudomonadati</taxon>
        <taxon>Pseudomonadota</taxon>
        <taxon>Alphaproteobacteria</taxon>
        <taxon>Sphingomonadales</taxon>
        <taxon>Erythrobacteraceae</taxon>
        <taxon>Erythrobacter/Porphyrobacter group</taxon>
        <taxon>Erythrobacter</taxon>
    </lineage>
</organism>
<dbReference type="Gene3D" id="3.30.870.10">
    <property type="entry name" value="Endonuclease Chain A"/>
    <property type="match status" value="2"/>
</dbReference>
<dbReference type="GO" id="GO:0032049">
    <property type="term" value="P:cardiolipin biosynthetic process"/>
    <property type="evidence" value="ECO:0007669"/>
    <property type="project" value="UniProtKB-ARBA"/>
</dbReference>
<evidence type="ECO:0000313" key="7">
    <source>
        <dbReference type="EMBL" id="MBB3775113.1"/>
    </source>
</evidence>
<proteinExistence type="predicted"/>
<evidence type="ECO:0000256" key="4">
    <source>
        <dbReference type="ARBA" id="ARBA00022525"/>
    </source>
</evidence>
<reference evidence="8 9" key="1">
    <citation type="submission" date="2019-12" db="EMBL/GenBank/DDBJ databases">
        <title>Genomic-based taxomic classification of the family Erythrobacteraceae.</title>
        <authorList>
            <person name="Xu L."/>
        </authorList>
    </citation>
    <scope>NUCLEOTIDE SEQUENCE [LARGE SCALE GENOMIC DNA]</scope>
    <source>
        <strain evidence="8 9">JCM 10282</strain>
    </source>
</reference>
<dbReference type="Proteomes" id="UP000548685">
    <property type="component" value="Unassembled WGS sequence"/>
</dbReference>
<comment type="function">
    <text evidence="1">Could be a virulence factor.</text>
</comment>
<evidence type="ECO:0000313" key="8">
    <source>
        <dbReference type="EMBL" id="MXP37259.1"/>
    </source>
</evidence>
<comment type="subcellular location">
    <subcellularLocation>
        <location evidence="2">Secreted</location>
    </subcellularLocation>
</comment>
<evidence type="ECO:0000256" key="1">
    <source>
        <dbReference type="ARBA" id="ARBA00003145"/>
    </source>
</evidence>
<feature type="domain" description="PLD phosphodiesterase" evidence="6">
    <location>
        <begin position="127"/>
        <end position="154"/>
    </location>
</feature>
<dbReference type="GO" id="GO:0005576">
    <property type="term" value="C:extracellular region"/>
    <property type="evidence" value="ECO:0007669"/>
    <property type="project" value="UniProtKB-SubCell"/>
</dbReference>
<evidence type="ECO:0000256" key="5">
    <source>
        <dbReference type="ARBA" id="ARBA00029594"/>
    </source>
</evidence>
<evidence type="ECO:0000313" key="10">
    <source>
        <dbReference type="Proteomes" id="UP000548685"/>
    </source>
</evidence>
<dbReference type="OrthoDB" id="9814092at2"/>
<dbReference type="AlphaFoldDB" id="A0A6I4UIT9"/>
<evidence type="ECO:0000256" key="2">
    <source>
        <dbReference type="ARBA" id="ARBA00004613"/>
    </source>
</evidence>